<evidence type="ECO:0000313" key="5">
    <source>
        <dbReference type="EMBL" id="CAD8102894.1"/>
    </source>
</evidence>
<keyword evidence="1" id="KW-0732">Signal</keyword>
<comment type="caution">
    <text evidence="5">The sequence shown here is derived from an EMBL/GenBank/DDBJ whole genome shotgun (WGS) entry which is preliminary data.</text>
</comment>
<reference evidence="5" key="1">
    <citation type="submission" date="2021-01" db="EMBL/GenBank/DDBJ databases">
        <authorList>
            <consortium name="Genoscope - CEA"/>
            <person name="William W."/>
        </authorList>
    </citation>
    <scope>NUCLEOTIDE SEQUENCE</scope>
</reference>
<proteinExistence type="predicted"/>
<evidence type="ECO:0000256" key="3">
    <source>
        <dbReference type="ARBA" id="ARBA00023157"/>
    </source>
</evidence>
<dbReference type="Proteomes" id="UP000692954">
    <property type="component" value="Unassembled WGS sequence"/>
</dbReference>
<dbReference type="OrthoDB" id="291007at2759"/>
<dbReference type="EMBL" id="CAJJDN010000079">
    <property type="protein sequence ID" value="CAD8102894.1"/>
    <property type="molecule type" value="Genomic_DNA"/>
</dbReference>
<gene>
    <name evidence="5" type="ORF">PSON_ATCC_30995.1.T0790012</name>
</gene>
<dbReference type="PANTHER" id="PTHR39767:SF2">
    <property type="entry name" value="CHROMOSOME UNDETERMINED SCAFFOLD_1, WHOLE GENOME SHOTGUN SEQUENCE"/>
    <property type="match status" value="1"/>
</dbReference>
<evidence type="ECO:0000313" key="6">
    <source>
        <dbReference type="Proteomes" id="UP000692954"/>
    </source>
</evidence>
<protein>
    <submittedName>
        <fullName evidence="5">Uncharacterized protein</fullName>
    </submittedName>
</protein>
<accession>A0A8S1PIN6</accession>
<dbReference type="AlphaFoldDB" id="A0A8S1PIN6"/>
<sequence>MILLIQNKYYGEIKQFNFQKIVMMEICFHLMVVLIVNTHVYKAVLYVLKGYVQIVFLDGFFRVLYLCVLEQLIQINNNNKSVYKLLEMNLIIKVLFNAQKVSIQIRFQINVNQFLVIISSLILKNVIFYHECKFQCSINFSQYQFGICQVCEKDYLLHNNHCVQNEINNRCQPQCNICIENTCYQFQNGQILILECVCDLNCPERIPGFCDKCNNNYMLMNNNCYEIPITCGDLIIQENEECDDGNNIEFDGCFNCKYSCPIECQVCQIGICQDICEYGFGLINNVCSTICGDSILAGHEQ</sequence>
<keyword evidence="3" id="KW-1015">Disulfide bond</keyword>
<dbReference type="NCBIfam" id="TIGR02232">
    <property type="entry name" value="myxo_disulf_rpt"/>
    <property type="match status" value="1"/>
</dbReference>
<dbReference type="InterPro" id="IPR011936">
    <property type="entry name" value="Myxo_disulph_rpt"/>
</dbReference>
<dbReference type="PANTHER" id="PTHR39767">
    <property type="entry name" value="CALCIUM/CALMODULIN-BINDING MEMBRANE PROTEIN PCM4-RELATED"/>
    <property type="match status" value="1"/>
</dbReference>
<dbReference type="Pfam" id="PF13948">
    <property type="entry name" value="DUF4215"/>
    <property type="match status" value="1"/>
</dbReference>
<feature type="transmembrane region" description="Helical" evidence="4">
    <location>
        <begin position="21"/>
        <end position="44"/>
    </location>
</feature>
<keyword evidence="4" id="KW-0472">Membrane</keyword>
<organism evidence="5 6">
    <name type="scientific">Paramecium sonneborni</name>
    <dbReference type="NCBI Taxonomy" id="65129"/>
    <lineage>
        <taxon>Eukaryota</taxon>
        <taxon>Sar</taxon>
        <taxon>Alveolata</taxon>
        <taxon>Ciliophora</taxon>
        <taxon>Intramacronucleata</taxon>
        <taxon>Oligohymenophorea</taxon>
        <taxon>Peniculida</taxon>
        <taxon>Parameciidae</taxon>
        <taxon>Paramecium</taxon>
    </lineage>
</organism>
<name>A0A8S1PIN6_9CILI</name>
<keyword evidence="4" id="KW-1133">Transmembrane helix</keyword>
<keyword evidence="4" id="KW-0812">Transmembrane</keyword>
<evidence type="ECO:0000256" key="4">
    <source>
        <dbReference type="SAM" id="Phobius"/>
    </source>
</evidence>
<keyword evidence="6" id="KW-1185">Reference proteome</keyword>
<evidence type="ECO:0000256" key="2">
    <source>
        <dbReference type="ARBA" id="ARBA00022737"/>
    </source>
</evidence>
<evidence type="ECO:0000256" key="1">
    <source>
        <dbReference type="ARBA" id="ARBA00022729"/>
    </source>
</evidence>
<keyword evidence="2" id="KW-0677">Repeat</keyword>